<name>A0A2C6KJC6_9APIC</name>
<dbReference type="AlphaFoldDB" id="A0A2C6KJC6"/>
<dbReference type="GeneID" id="94432922"/>
<dbReference type="EMBL" id="MIGC01005794">
    <property type="protein sequence ID" value="PHJ16585.1"/>
    <property type="molecule type" value="Genomic_DNA"/>
</dbReference>
<evidence type="ECO:0000313" key="3">
    <source>
        <dbReference type="Proteomes" id="UP000221165"/>
    </source>
</evidence>
<dbReference type="VEuPathDB" id="ToxoDB:CSUI_009598"/>
<keyword evidence="3" id="KW-1185">Reference proteome</keyword>
<accession>A0A2C6KJC6</accession>
<reference evidence="2 3" key="1">
    <citation type="journal article" date="2017" name="Int. J. Parasitol.">
        <title>The genome of the protozoan parasite Cystoisospora suis and a reverse vaccinology approach to identify vaccine candidates.</title>
        <authorList>
            <person name="Palmieri N."/>
            <person name="Shrestha A."/>
            <person name="Ruttkowski B."/>
            <person name="Beck T."/>
            <person name="Vogl C."/>
            <person name="Tomley F."/>
            <person name="Blake D.P."/>
            <person name="Joachim A."/>
        </authorList>
    </citation>
    <scope>NUCLEOTIDE SEQUENCE [LARGE SCALE GENOMIC DNA]</scope>
    <source>
        <strain evidence="2 3">Wien I</strain>
    </source>
</reference>
<dbReference type="Proteomes" id="UP000221165">
    <property type="component" value="Unassembled WGS sequence"/>
</dbReference>
<dbReference type="InterPro" id="IPR036755">
    <property type="entry name" value="SRS_dom_sf"/>
</dbReference>
<dbReference type="OrthoDB" id="328857at2759"/>
<dbReference type="InterPro" id="IPR007226">
    <property type="entry name" value="SRS_dom"/>
</dbReference>
<organism evidence="2 3">
    <name type="scientific">Cystoisospora suis</name>
    <dbReference type="NCBI Taxonomy" id="483139"/>
    <lineage>
        <taxon>Eukaryota</taxon>
        <taxon>Sar</taxon>
        <taxon>Alveolata</taxon>
        <taxon>Apicomplexa</taxon>
        <taxon>Conoidasida</taxon>
        <taxon>Coccidia</taxon>
        <taxon>Eucoccidiorida</taxon>
        <taxon>Eimeriorina</taxon>
        <taxon>Sarcocystidae</taxon>
        <taxon>Cystoisospora</taxon>
    </lineage>
</organism>
<proteinExistence type="predicted"/>
<evidence type="ECO:0000313" key="2">
    <source>
        <dbReference type="EMBL" id="PHJ16585.1"/>
    </source>
</evidence>
<dbReference type="GO" id="GO:0016020">
    <property type="term" value="C:membrane"/>
    <property type="evidence" value="ECO:0007669"/>
    <property type="project" value="InterPro"/>
</dbReference>
<gene>
    <name evidence="2" type="ORF">CSUI_009598</name>
</gene>
<protein>
    <submittedName>
        <fullName evidence="2">Sag-related sequence srs32</fullName>
    </submittedName>
</protein>
<dbReference type="Pfam" id="PF04092">
    <property type="entry name" value="SAG"/>
    <property type="match status" value="1"/>
</dbReference>
<dbReference type="Gene3D" id="2.60.40.1320">
    <property type="entry name" value="SRS domain"/>
    <property type="match status" value="5"/>
</dbReference>
<evidence type="ECO:0000259" key="1">
    <source>
        <dbReference type="Pfam" id="PF04092"/>
    </source>
</evidence>
<dbReference type="RefSeq" id="XP_067918312.1">
    <property type="nucleotide sequence ID" value="XM_068069711.1"/>
</dbReference>
<sequence>MRSRRESVTTIFSMVLCAMKGKSCRLASSTLLSLAFTWVSVLLPLGHTSKVPTCATAGTTVTIEVQPGEATSFKCSPELPVLDPPVESGRVYTTRSCSTAVPLTSQVSGSLEMTHEADGGYTLRATRLPVYGTRVLYFRCILPSAPAEACKVMVIVSQGRTADPRRGSLQADELPTCSLSGTTISVQLSPRTRKASFRCGPDFPFLDPPLREQSIYLSRSCAKRVPLELEGMKSLSLVDGSQNLFVLTADTLPAKGPKTLFYRCTDSAKVGACKVMLQVPRSLPDPESAPALPEDFAICNRSGTTLTLEMMPRDGVVQFGCGGGMFLLDPPLLSGAVYATRSCLSAVPLRTQVDGYIAMSPSGDNAYRVYVKDLPRDGPKTLFYQCQSPGKGHACKVSIRVPAQSSALAPLKLSPDIPSCTENGATTTVLLSAETKTAQFGCSPTLRQLDPPLGSMMAYASRSCTTAVPLGDLVSGAISGTSGGHNVYTLRLDGLPSREPKEIYFLCRATEGGEACKVLIKVPRRPLSARTAAPSKVHVCHAGRDASIRIVASPYAAYHMRCAVGLTHSPSDESQVYDDSDGACSSQVNLDTLVRGAHLTRAPPPGRGPGTTYVFSTEELPTEPKHLCFRCAPNSNLRTADCRILVTVPGRRNAEARIATTSSPQSSVFRSAAHSFEQFFWGPAVAVLLARGP</sequence>
<feature type="domain" description="SRS" evidence="1">
    <location>
        <begin position="423"/>
        <end position="522"/>
    </location>
</feature>
<dbReference type="SUPFAM" id="SSF74877">
    <property type="entry name" value="Major surface antigen p30, SAG1"/>
    <property type="match status" value="1"/>
</dbReference>
<comment type="caution">
    <text evidence="2">The sequence shown here is derived from an EMBL/GenBank/DDBJ whole genome shotgun (WGS) entry which is preliminary data.</text>
</comment>